<sequence length="360" mass="38060">MTTTVASAYTGLRGSVRRRPVGWLCGVLCVLGLALLALEFAPAIRVFPGPAVLAFLLLLFTLGIGVAILGRVRPFRAPPRGWAWSGVAWGATAATGCAIVANGGLQGIWFKAAGIDFGSRWGAALTAPLNEELLKVSGVALIALGARQLVRGPLDGFFLGAFTGLGFQVMENWTYAMNSILSGGGVNADNDVLQSFVTRVGLTGLGSHWAMTAVAGTGVGILLAHSGRPVRRRIVPAALCLLTAMTMHWLFDSPLLGSAGGVAGKVAVNFLVAVGFYVVLRRRARRRARAFLLSPESPFSIELLTRRSRTRALRRVPPARRPAAALRAARHLAVVEEYAAGTYRPPGSVGTLDGERRANE</sequence>
<evidence type="ECO:0000313" key="2">
    <source>
        <dbReference type="Proteomes" id="UP001348369"/>
    </source>
</evidence>
<dbReference type="EMBL" id="CP109109">
    <property type="protein sequence ID" value="WSC02476.1"/>
    <property type="molecule type" value="Genomic_DNA"/>
</dbReference>
<keyword evidence="1" id="KW-0482">Metalloprotease</keyword>
<reference evidence="1" key="1">
    <citation type="submission" date="2022-10" db="EMBL/GenBank/DDBJ databases">
        <title>The complete genomes of actinobacterial strains from the NBC collection.</title>
        <authorList>
            <person name="Joergensen T.S."/>
            <person name="Alvarez Arevalo M."/>
            <person name="Sterndorff E.B."/>
            <person name="Faurdal D."/>
            <person name="Vuksanovic O."/>
            <person name="Mourched A.-S."/>
            <person name="Charusanti P."/>
            <person name="Shaw S."/>
            <person name="Blin K."/>
            <person name="Weber T."/>
        </authorList>
    </citation>
    <scope>NUCLEOTIDE SEQUENCE</scope>
    <source>
        <strain evidence="1">NBC 01771</strain>
    </source>
</reference>
<proteinExistence type="predicted"/>
<accession>A0ACD4ZVY8</accession>
<evidence type="ECO:0000313" key="1">
    <source>
        <dbReference type="EMBL" id="WSC02476.1"/>
    </source>
</evidence>
<keyword evidence="1" id="KW-0378">Hydrolase</keyword>
<gene>
    <name evidence="1" type="ORF">OG835_39470</name>
</gene>
<protein>
    <submittedName>
        <fullName evidence="1">PrsW family intramembrane metalloprotease</fullName>
    </submittedName>
</protein>
<keyword evidence="2" id="KW-1185">Reference proteome</keyword>
<keyword evidence="1" id="KW-0645">Protease</keyword>
<dbReference type="Proteomes" id="UP001348369">
    <property type="component" value="Chromosome"/>
</dbReference>
<name>A0ACD4ZVY8_9ACTN</name>
<organism evidence="1 2">
    <name type="scientific">Streptomyces scopuliridis</name>
    <dbReference type="NCBI Taxonomy" id="452529"/>
    <lineage>
        <taxon>Bacteria</taxon>
        <taxon>Bacillati</taxon>
        <taxon>Actinomycetota</taxon>
        <taxon>Actinomycetes</taxon>
        <taxon>Kitasatosporales</taxon>
        <taxon>Streptomycetaceae</taxon>
        <taxon>Streptomyces</taxon>
    </lineage>
</organism>